<gene>
    <name evidence="1" type="ORF">GCM10010946_13730</name>
</gene>
<dbReference type="EMBL" id="BMYU01000002">
    <property type="protein sequence ID" value="GGX36942.1"/>
    <property type="molecule type" value="Genomic_DNA"/>
</dbReference>
<organism evidence="1 2">
    <name type="scientific">Undibacterium squillarum</name>
    <dbReference type="NCBI Taxonomy" id="1131567"/>
    <lineage>
        <taxon>Bacteria</taxon>
        <taxon>Pseudomonadati</taxon>
        <taxon>Pseudomonadota</taxon>
        <taxon>Betaproteobacteria</taxon>
        <taxon>Burkholderiales</taxon>
        <taxon>Oxalobacteraceae</taxon>
        <taxon>Undibacterium</taxon>
    </lineage>
</organism>
<proteinExistence type="predicted"/>
<keyword evidence="2" id="KW-1185">Reference proteome</keyword>
<dbReference type="RefSeq" id="WP_189356299.1">
    <property type="nucleotide sequence ID" value="NZ_BMYU01000002.1"/>
</dbReference>
<accession>A0ABQ2XWH2</accession>
<comment type="caution">
    <text evidence="1">The sequence shown here is derived from an EMBL/GenBank/DDBJ whole genome shotgun (WGS) entry which is preliminary data.</text>
</comment>
<sequence length="207" mass="22987">MLPELLPPPAQLRRITQSLAMLDAILSPEWEYRYYSFDAHWGPGEEMASMRNGEGDDWFLLLDSAGATLKGYAHESADDGRLAARIQQQVPAAFSAFLQEPAFSMEAASFCYWRRHSDTQWHQVSSTQAQDGADTLLHLLNGDPQAYQRWAESYYEVAVSAEITTAIFRHQPLTEAMIRSLNPDADPALVFAEATDIGYPVSAAASA</sequence>
<dbReference type="Proteomes" id="UP000653343">
    <property type="component" value="Unassembled WGS sequence"/>
</dbReference>
<evidence type="ECO:0000313" key="1">
    <source>
        <dbReference type="EMBL" id="GGX36942.1"/>
    </source>
</evidence>
<evidence type="ECO:0000313" key="2">
    <source>
        <dbReference type="Proteomes" id="UP000653343"/>
    </source>
</evidence>
<protein>
    <submittedName>
        <fullName evidence="1">Uncharacterized protein</fullName>
    </submittedName>
</protein>
<reference evidence="2" key="1">
    <citation type="journal article" date="2019" name="Int. J. Syst. Evol. Microbiol.">
        <title>The Global Catalogue of Microorganisms (GCM) 10K type strain sequencing project: providing services to taxonomists for standard genome sequencing and annotation.</title>
        <authorList>
            <consortium name="The Broad Institute Genomics Platform"/>
            <consortium name="The Broad Institute Genome Sequencing Center for Infectious Disease"/>
            <person name="Wu L."/>
            <person name="Ma J."/>
        </authorList>
    </citation>
    <scope>NUCLEOTIDE SEQUENCE [LARGE SCALE GENOMIC DNA]</scope>
    <source>
        <strain evidence="2">KCTC 23917</strain>
    </source>
</reference>
<name>A0ABQ2XWH2_9BURK</name>